<dbReference type="PANTHER" id="PTHR30514:SF18">
    <property type="entry name" value="RPIR-FAMILY TRANSCRIPTIONAL REGULATOR"/>
    <property type="match status" value="1"/>
</dbReference>
<accession>A0ABV6K769</accession>
<proteinExistence type="predicted"/>
<dbReference type="PROSITE" id="PS51464">
    <property type="entry name" value="SIS"/>
    <property type="match status" value="1"/>
</dbReference>
<dbReference type="SUPFAM" id="SSF53697">
    <property type="entry name" value="SIS domain"/>
    <property type="match status" value="1"/>
</dbReference>
<dbReference type="Pfam" id="PF01418">
    <property type="entry name" value="HTH_6"/>
    <property type="match status" value="1"/>
</dbReference>
<dbReference type="Gene3D" id="3.40.50.10490">
    <property type="entry name" value="Glucose-6-phosphate isomerase like protein, domain 1"/>
    <property type="match status" value="1"/>
</dbReference>
<name>A0ABV6K769_9BACI</name>
<dbReference type="InterPro" id="IPR036388">
    <property type="entry name" value="WH-like_DNA-bd_sf"/>
</dbReference>
<organism evidence="6 7">
    <name type="scientific">Halalkalibacter kiskunsagensis</name>
    <dbReference type="NCBI Taxonomy" id="1548599"/>
    <lineage>
        <taxon>Bacteria</taxon>
        <taxon>Bacillati</taxon>
        <taxon>Bacillota</taxon>
        <taxon>Bacilli</taxon>
        <taxon>Bacillales</taxon>
        <taxon>Bacillaceae</taxon>
        <taxon>Halalkalibacter</taxon>
    </lineage>
</organism>
<protein>
    <submittedName>
        <fullName evidence="6">MurR/RpiR family transcriptional regulator</fullName>
    </submittedName>
</protein>
<dbReference type="InterPro" id="IPR009057">
    <property type="entry name" value="Homeodomain-like_sf"/>
</dbReference>
<evidence type="ECO:0000259" key="5">
    <source>
        <dbReference type="PROSITE" id="PS51464"/>
    </source>
</evidence>
<dbReference type="InterPro" id="IPR000281">
    <property type="entry name" value="HTH_RpiR"/>
</dbReference>
<feature type="domain" description="HTH rpiR-type" evidence="4">
    <location>
        <begin position="5"/>
        <end position="81"/>
    </location>
</feature>
<sequence length="286" mass="31887">MSIENFIVDKIKTSSHNITKSQKLVADFLVKNSEKATYMTANQIGMDVGVSETTVIRFALSLGYKRFSDLQDELRQTIIGDRTVQNLQKANSKVGESSALSLSFQQDTQNLHKTLEQIDVAKFNEVVNLIGEANHTFIIGLRSSLADAYYLGFSLNAMIGNVKAITNAGMDLEDCLLKADEGSVVIGFVFTRFTSQTVEAMRYLKAEKNCKVITITDSVRCPTIPFSDYLFLTEIESITPMESHVASMALSNALISAIGQKQKDKVEENLNTLERYFNKAEVFFEK</sequence>
<dbReference type="PROSITE" id="PS51071">
    <property type="entry name" value="HTH_RPIR"/>
    <property type="match status" value="1"/>
</dbReference>
<dbReference type="EMBL" id="JBHLUX010000001">
    <property type="protein sequence ID" value="MFC0469163.1"/>
    <property type="molecule type" value="Genomic_DNA"/>
</dbReference>
<dbReference type="PANTHER" id="PTHR30514">
    <property type="entry name" value="GLUCOKINASE"/>
    <property type="match status" value="1"/>
</dbReference>
<dbReference type="Pfam" id="PF01380">
    <property type="entry name" value="SIS"/>
    <property type="match status" value="1"/>
</dbReference>
<evidence type="ECO:0000256" key="3">
    <source>
        <dbReference type="ARBA" id="ARBA00023163"/>
    </source>
</evidence>
<dbReference type="SUPFAM" id="SSF46689">
    <property type="entry name" value="Homeodomain-like"/>
    <property type="match status" value="1"/>
</dbReference>
<keyword evidence="7" id="KW-1185">Reference proteome</keyword>
<dbReference type="InterPro" id="IPR035472">
    <property type="entry name" value="RpiR-like_SIS"/>
</dbReference>
<keyword evidence="2" id="KW-0238">DNA-binding</keyword>
<dbReference type="InterPro" id="IPR046348">
    <property type="entry name" value="SIS_dom_sf"/>
</dbReference>
<evidence type="ECO:0000256" key="1">
    <source>
        <dbReference type="ARBA" id="ARBA00023015"/>
    </source>
</evidence>
<keyword evidence="3" id="KW-0804">Transcription</keyword>
<dbReference type="InterPro" id="IPR047640">
    <property type="entry name" value="RpiR-like"/>
</dbReference>
<dbReference type="Gene3D" id="1.10.10.10">
    <property type="entry name" value="Winged helix-like DNA-binding domain superfamily/Winged helix DNA-binding domain"/>
    <property type="match status" value="1"/>
</dbReference>
<dbReference type="Proteomes" id="UP001589838">
    <property type="component" value="Unassembled WGS sequence"/>
</dbReference>
<evidence type="ECO:0000259" key="4">
    <source>
        <dbReference type="PROSITE" id="PS51071"/>
    </source>
</evidence>
<gene>
    <name evidence="6" type="ORF">ACFFHM_00910</name>
</gene>
<dbReference type="InterPro" id="IPR001347">
    <property type="entry name" value="SIS_dom"/>
</dbReference>
<keyword evidence="1" id="KW-0805">Transcription regulation</keyword>
<feature type="domain" description="SIS" evidence="5">
    <location>
        <begin position="126"/>
        <end position="264"/>
    </location>
</feature>
<dbReference type="RefSeq" id="WP_335958354.1">
    <property type="nucleotide sequence ID" value="NZ_JAXBLX010000001.1"/>
</dbReference>
<evidence type="ECO:0000313" key="7">
    <source>
        <dbReference type="Proteomes" id="UP001589838"/>
    </source>
</evidence>
<comment type="caution">
    <text evidence="6">The sequence shown here is derived from an EMBL/GenBank/DDBJ whole genome shotgun (WGS) entry which is preliminary data.</text>
</comment>
<reference evidence="6 7" key="1">
    <citation type="submission" date="2024-09" db="EMBL/GenBank/DDBJ databases">
        <authorList>
            <person name="Sun Q."/>
            <person name="Mori K."/>
        </authorList>
    </citation>
    <scope>NUCLEOTIDE SEQUENCE [LARGE SCALE GENOMIC DNA]</scope>
    <source>
        <strain evidence="6 7">NCAIM B.02610</strain>
    </source>
</reference>
<evidence type="ECO:0000313" key="6">
    <source>
        <dbReference type="EMBL" id="MFC0469163.1"/>
    </source>
</evidence>
<dbReference type="CDD" id="cd05013">
    <property type="entry name" value="SIS_RpiR"/>
    <property type="match status" value="1"/>
</dbReference>
<evidence type="ECO:0000256" key="2">
    <source>
        <dbReference type="ARBA" id="ARBA00023125"/>
    </source>
</evidence>